<dbReference type="Proteomes" id="UP001170310">
    <property type="component" value="Unassembled WGS sequence"/>
</dbReference>
<keyword evidence="5" id="KW-1185">Reference proteome</keyword>
<feature type="domain" description="Inosine/uridine-preferring nucleoside hydrolase" evidence="3">
    <location>
        <begin position="5"/>
        <end position="283"/>
    </location>
</feature>
<dbReference type="SUPFAM" id="SSF53590">
    <property type="entry name" value="Nucleoside hydrolase"/>
    <property type="match status" value="1"/>
</dbReference>
<proteinExistence type="predicted"/>
<name>A0AAW7YRD7_9STAP</name>
<gene>
    <name evidence="4" type="primary">rihC</name>
    <name evidence="4" type="ORF">Q4528_08155</name>
</gene>
<dbReference type="AlphaFoldDB" id="A0AAW7YRD7"/>
<keyword evidence="2 4" id="KW-0326">Glycosidase</keyword>
<dbReference type="GO" id="GO:0005829">
    <property type="term" value="C:cytosol"/>
    <property type="evidence" value="ECO:0007669"/>
    <property type="project" value="TreeGrafter"/>
</dbReference>
<dbReference type="PANTHER" id="PTHR12304">
    <property type="entry name" value="INOSINE-URIDINE PREFERRING NUCLEOSIDE HYDROLASE"/>
    <property type="match status" value="1"/>
</dbReference>
<keyword evidence="1 4" id="KW-0378">Hydrolase</keyword>
<evidence type="ECO:0000313" key="4">
    <source>
        <dbReference type="EMBL" id="MDO6574130.1"/>
    </source>
</evidence>
<comment type="caution">
    <text evidence="4">The sequence shown here is derived from an EMBL/GenBank/DDBJ whole genome shotgun (WGS) entry which is preliminary data.</text>
</comment>
<dbReference type="Gene3D" id="3.90.245.10">
    <property type="entry name" value="Ribonucleoside hydrolase-like"/>
    <property type="match status" value="1"/>
</dbReference>
<dbReference type="CDD" id="cd02651">
    <property type="entry name" value="nuc_hydro_IU_UC_XIUA"/>
    <property type="match status" value="1"/>
</dbReference>
<evidence type="ECO:0000256" key="1">
    <source>
        <dbReference type="ARBA" id="ARBA00022801"/>
    </source>
</evidence>
<evidence type="ECO:0000256" key="2">
    <source>
        <dbReference type="ARBA" id="ARBA00023295"/>
    </source>
</evidence>
<dbReference type="EC" id="3.2.2.-" evidence="4"/>
<dbReference type="EMBL" id="JAUOQO010000006">
    <property type="protein sequence ID" value="MDO6574130.1"/>
    <property type="molecule type" value="Genomic_DNA"/>
</dbReference>
<dbReference type="InterPro" id="IPR001910">
    <property type="entry name" value="Inosine/uridine_hydrolase_dom"/>
</dbReference>
<evidence type="ECO:0000259" key="3">
    <source>
        <dbReference type="Pfam" id="PF01156"/>
    </source>
</evidence>
<dbReference type="InterPro" id="IPR036452">
    <property type="entry name" value="Ribo_hydro-like"/>
</dbReference>
<dbReference type="Pfam" id="PF01156">
    <property type="entry name" value="IU_nuc_hydro"/>
    <property type="match status" value="1"/>
</dbReference>
<dbReference type="GO" id="GO:0008477">
    <property type="term" value="F:purine nucleosidase activity"/>
    <property type="evidence" value="ECO:0007669"/>
    <property type="project" value="TreeGrafter"/>
</dbReference>
<dbReference type="InterPro" id="IPR023186">
    <property type="entry name" value="IUNH"/>
</dbReference>
<dbReference type="RefSeq" id="WP_303521208.1">
    <property type="nucleotide sequence ID" value="NZ_JAUOQO010000006.1"/>
</dbReference>
<dbReference type="NCBIfam" id="NF008036">
    <property type="entry name" value="PRK10768.1"/>
    <property type="match status" value="1"/>
</dbReference>
<dbReference type="GO" id="GO:0006152">
    <property type="term" value="P:purine nucleoside catabolic process"/>
    <property type="evidence" value="ECO:0007669"/>
    <property type="project" value="TreeGrafter"/>
</dbReference>
<accession>A0AAW7YRD7</accession>
<organism evidence="4 5">
    <name type="scientific">Staphylococcus pasteuri_A</name>
    <dbReference type="NCBI Taxonomy" id="3062664"/>
    <lineage>
        <taxon>Bacteria</taxon>
        <taxon>Bacillati</taxon>
        <taxon>Bacillota</taxon>
        <taxon>Bacilli</taxon>
        <taxon>Bacillales</taxon>
        <taxon>Staphylococcaceae</taxon>
        <taxon>Staphylococcus</taxon>
    </lineage>
</organism>
<sequence>MVIPIIIDTDPGIDDAAAISLALSHPNMEVKMISTVNGNVNVDKTTNNALKLVHFFDSKVPVYKGAARPLISDPVDAAEVHGESGMDGYDFESFENHHIPQTNSIEAIKDEIMKSSYPITIVAIGPLTNIALLLATYPEVKSNINQIVIMGGSSGRGNVTPLAEFNIYCDPEAANIVFNAQIPVVMIGLDLARKAMFSHDFIKEIKQVNQTGNMLYHLLQHYRTENVHEGIKLYDVFTILYLINPDIFNVYDANVQIELHGLLTKGATVVDFESLEPNCKVVHSPISTHYQDLFLNALSYCK</sequence>
<dbReference type="PANTHER" id="PTHR12304:SF15">
    <property type="entry name" value="NON-SPECIFIC RIBONUCLEOSIDE HYDROLASE RIHC"/>
    <property type="match status" value="1"/>
</dbReference>
<protein>
    <submittedName>
        <fullName evidence="4">Ribonucleoside hydrolase RihC</fullName>
        <ecNumber evidence="4">3.2.2.-</ecNumber>
    </submittedName>
</protein>
<evidence type="ECO:0000313" key="5">
    <source>
        <dbReference type="Proteomes" id="UP001170310"/>
    </source>
</evidence>
<reference evidence="4" key="1">
    <citation type="submission" date="2023-07" db="EMBL/GenBank/DDBJ databases">
        <title>Genome content predicts the carbon catabolic preferences of heterotrophic bacteria.</title>
        <authorList>
            <person name="Gralka M."/>
        </authorList>
    </citation>
    <scope>NUCLEOTIDE SEQUENCE</scope>
    <source>
        <strain evidence="4">E2R20</strain>
    </source>
</reference>